<dbReference type="EMBL" id="JAGTXO010000023">
    <property type="protein sequence ID" value="KAG8461944.1"/>
    <property type="molecule type" value="Genomic_DNA"/>
</dbReference>
<sequence>MKLGATLARTETRLVIADALQKRLDALRERQAACDAQRAAVVAELLQLAAELGDGGAHERGGATARARAPAAAPAAAAAAAVVPDSPATRGARTPVSTVTFRDVSHVPAESRGDTLTVHADEPIVTHICTAWKVCGALRCRLGCITLGAEGEQAVLVAHERGQSWTSAVPPLALAAVQARVGASTEERAASEQRVAYAAFGTDDRYYVRWESGLHDWIADEACSAQIKARPVATVTFGAEWASHLILFKDGAVTYAQVPPACARALRERASPADARLRDAALGPAGEWWLAYADGTCAWGGVGAQLDAALRAHDTAGGEVTCVRFGVGGTWVLRASERSDAVRALLRAAP</sequence>
<gene>
    <name evidence="1" type="ORF">KFE25_013963</name>
</gene>
<evidence type="ECO:0000313" key="1">
    <source>
        <dbReference type="EMBL" id="KAG8461944.1"/>
    </source>
</evidence>
<evidence type="ECO:0000313" key="2">
    <source>
        <dbReference type="Proteomes" id="UP000751190"/>
    </source>
</evidence>
<reference evidence="1" key="1">
    <citation type="submission" date="2021-05" db="EMBL/GenBank/DDBJ databases">
        <title>The genome of the haptophyte Pavlova lutheri (Diacronema luteri, Pavlovales) - a model for lipid biosynthesis in eukaryotic algae.</title>
        <authorList>
            <person name="Hulatt C.J."/>
            <person name="Posewitz M.C."/>
        </authorList>
    </citation>
    <scope>NUCLEOTIDE SEQUENCE</scope>
    <source>
        <strain evidence="1">NIVA-4/92</strain>
    </source>
</reference>
<organism evidence="1 2">
    <name type="scientific">Diacronema lutheri</name>
    <name type="common">Unicellular marine alga</name>
    <name type="synonym">Monochrysis lutheri</name>
    <dbReference type="NCBI Taxonomy" id="2081491"/>
    <lineage>
        <taxon>Eukaryota</taxon>
        <taxon>Haptista</taxon>
        <taxon>Haptophyta</taxon>
        <taxon>Pavlovophyceae</taxon>
        <taxon>Pavlovales</taxon>
        <taxon>Pavlovaceae</taxon>
        <taxon>Diacronema</taxon>
    </lineage>
</organism>
<comment type="caution">
    <text evidence="1">The sequence shown here is derived from an EMBL/GenBank/DDBJ whole genome shotgun (WGS) entry which is preliminary data.</text>
</comment>
<dbReference type="AlphaFoldDB" id="A0A8J5XK45"/>
<proteinExistence type="predicted"/>
<protein>
    <submittedName>
        <fullName evidence="1">Uncharacterized protein</fullName>
    </submittedName>
</protein>
<keyword evidence="2" id="KW-1185">Reference proteome</keyword>
<accession>A0A8J5XK45</accession>
<name>A0A8J5XK45_DIALT</name>
<dbReference type="Proteomes" id="UP000751190">
    <property type="component" value="Unassembled WGS sequence"/>
</dbReference>